<sequence length="121" mass="14262">MLPDRFDPMSPSFKVRDVAGKGSDNSVQMCRNITIYYFKNYTLSNRYLRRINQEMTIFYSYFTVGKSRYRLFYPNYTLAALLLYIMFSTALPITDDLVYTIKNNWNVTNSTGFSLYNDTTL</sequence>
<accession>A0A183K0L2</accession>
<keyword evidence="1" id="KW-1133">Transmembrane helix</keyword>
<dbReference type="Proteomes" id="UP000279833">
    <property type="component" value="Unassembled WGS sequence"/>
</dbReference>
<evidence type="ECO:0000313" key="4">
    <source>
        <dbReference type="WBParaSite" id="SCUD_0000852301-mRNA-1"/>
    </source>
</evidence>
<dbReference type="AlphaFoldDB" id="A0A183K0L2"/>
<feature type="transmembrane region" description="Helical" evidence="1">
    <location>
        <begin position="76"/>
        <end position="94"/>
    </location>
</feature>
<reference evidence="2 3" key="2">
    <citation type="submission" date="2018-11" db="EMBL/GenBank/DDBJ databases">
        <authorList>
            <consortium name="Pathogen Informatics"/>
        </authorList>
    </citation>
    <scope>NUCLEOTIDE SEQUENCE [LARGE SCALE GENOMIC DNA]</scope>
    <source>
        <strain evidence="2">Dakar</strain>
        <strain evidence="3">Dakar, Senegal</strain>
    </source>
</reference>
<evidence type="ECO:0000313" key="3">
    <source>
        <dbReference type="Proteomes" id="UP000279833"/>
    </source>
</evidence>
<keyword evidence="1" id="KW-0472">Membrane</keyword>
<dbReference type="WBParaSite" id="SCUD_0000852301-mRNA-1">
    <property type="protein sequence ID" value="SCUD_0000852301-mRNA-1"/>
    <property type="gene ID" value="SCUD_0000852301"/>
</dbReference>
<evidence type="ECO:0000256" key="1">
    <source>
        <dbReference type="SAM" id="Phobius"/>
    </source>
</evidence>
<proteinExistence type="predicted"/>
<reference evidence="4" key="1">
    <citation type="submission" date="2016-06" db="UniProtKB">
        <authorList>
            <consortium name="WormBaseParasite"/>
        </authorList>
    </citation>
    <scope>IDENTIFICATION</scope>
</reference>
<keyword evidence="1" id="KW-0812">Transmembrane</keyword>
<protein>
    <submittedName>
        <fullName evidence="4">PhoLip_ATPase_N domain-containing protein</fullName>
    </submittedName>
</protein>
<dbReference type="EMBL" id="UZAK01032785">
    <property type="protein sequence ID" value="VDP31227.1"/>
    <property type="molecule type" value="Genomic_DNA"/>
</dbReference>
<gene>
    <name evidence="2" type="ORF">SCUD_LOCUS8523</name>
</gene>
<evidence type="ECO:0000313" key="2">
    <source>
        <dbReference type="EMBL" id="VDP31227.1"/>
    </source>
</evidence>
<keyword evidence="3" id="KW-1185">Reference proteome</keyword>
<organism evidence="4">
    <name type="scientific">Schistosoma curassoni</name>
    <dbReference type="NCBI Taxonomy" id="6186"/>
    <lineage>
        <taxon>Eukaryota</taxon>
        <taxon>Metazoa</taxon>
        <taxon>Spiralia</taxon>
        <taxon>Lophotrochozoa</taxon>
        <taxon>Platyhelminthes</taxon>
        <taxon>Trematoda</taxon>
        <taxon>Digenea</taxon>
        <taxon>Strigeidida</taxon>
        <taxon>Schistosomatoidea</taxon>
        <taxon>Schistosomatidae</taxon>
        <taxon>Schistosoma</taxon>
    </lineage>
</organism>
<name>A0A183K0L2_9TREM</name>